<evidence type="ECO:0000313" key="2">
    <source>
        <dbReference type="EMBL" id="RYM33079.1"/>
    </source>
</evidence>
<dbReference type="InterPro" id="IPR019223">
    <property type="entry name" value="DUF2147"/>
</dbReference>
<dbReference type="OrthoDB" id="9814399at2"/>
<comment type="caution">
    <text evidence="2">The sequence shown here is derived from an EMBL/GenBank/DDBJ whole genome shotgun (WGS) entry which is preliminary data.</text>
</comment>
<evidence type="ECO:0000259" key="1">
    <source>
        <dbReference type="Pfam" id="PF09917"/>
    </source>
</evidence>
<keyword evidence="3" id="KW-1185">Reference proteome</keyword>
<dbReference type="Proteomes" id="UP000293952">
    <property type="component" value="Unassembled WGS sequence"/>
</dbReference>
<reference evidence="2 3" key="1">
    <citation type="submission" date="2019-02" db="EMBL/GenBank/DDBJ databases">
        <title>Genome sequence of the sea-ice species Brumimicrobium glaciale.</title>
        <authorList>
            <person name="Bowman J.P."/>
        </authorList>
    </citation>
    <scope>NUCLEOTIDE SEQUENCE [LARGE SCALE GENOMIC DNA]</scope>
    <source>
        <strain evidence="2 3">IC156</strain>
    </source>
</reference>
<evidence type="ECO:0000313" key="3">
    <source>
        <dbReference type="Proteomes" id="UP000293952"/>
    </source>
</evidence>
<dbReference type="AlphaFoldDB" id="A0A4Q4KMF5"/>
<dbReference type="PANTHER" id="PTHR36919:SF3">
    <property type="entry name" value="BLL5882 PROTEIN"/>
    <property type="match status" value="1"/>
</dbReference>
<dbReference type="Gene3D" id="2.40.128.520">
    <property type="match status" value="1"/>
</dbReference>
<protein>
    <submittedName>
        <fullName evidence="2">DUF2147 domain-containing protein</fullName>
    </submittedName>
</protein>
<proteinExistence type="predicted"/>
<feature type="domain" description="DUF2147" evidence="1">
    <location>
        <begin position="13"/>
        <end position="129"/>
    </location>
</feature>
<organism evidence="2 3">
    <name type="scientific">Brumimicrobium glaciale</name>
    <dbReference type="NCBI Taxonomy" id="200475"/>
    <lineage>
        <taxon>Bacteria</taxon>
        <taxon>Pseudomonadati</taxon>
        <taxon>Bacteroidota</taxon>
        <taxon>Flavobacteriia</taxon>
        <taxon>Flavobacteriales</taxon>
        <taxon>Crocinitomicaceae</taxon>
        <taxon>Brumimicrobium</taxon>
    </lineage>
</organism>
<accession>A0A4Q4KMF5</accession>
<dbReference type="Pfam" id="PF09917">
    <property type="entry name" value="DUF2147"/>
    <property type="match status" value="1"/>
</dbReference>
<sequence>MMSFFTFSQSIEGVWETYDDDSGELKSEVKIYIKNGKLYGKIIELHNLDVPLKDALCYLCTDYRKDKHVIGMEIITGLKKSGNDWKADDALLDPNNGKLYDATFWLINDDKLAVRGYVGWFFRTQYWVRK</sequence>
<dbReference type="RefSeq" id="WP_130094416.1">
    <property type="nucleotide sequence ID" value="NZ_SETE01000005.1"/>
</dbReference>
<name>A0A4Q4KMF5_9FLAO</name>
<gene>
    <name evidence="2" type="ORF">ERX46_12595</name>
</gene>
<dbReference type="EMBL" id="SETE01000005">
    <property type="protein sequence ID" value="RYM33079.1"/>
    <property type="molecule type" value="Genomic_DNA"/>
</dbReference>
<dbReference type="PANTHER" id="PTHR36919">
    <property type="entry name" value="BLR1215 PROTEIN"/>
    <property type="match status" value="1"/>
</dbReference>